<dbReference type="InterPro" id="IPR001387">
    <property type="entry name" value="Cro/C1-type_HTH"/>
</dbReference>
<proteinExistence type="predicted"/>
<accession>A0A1R3L2Y0</accession>
<protein>
    <submittedName>
        <fullName evidence="2">Helix-turn-helix type 3</fullName>
    </submittedName>
</protein>
<dbReference type="SUPFAM" id="SSF47413">
    <property type="entry name" value="lambda repressor-like DNA-binding domains"/>
    <property type="match status" value="1"/>
</dbReference>
<evidence type="ECO:0000313" key="3">
    <source>
        <dbReference type="Proteomes" id="UP000187203"/>
    </source>
</evidence>
<dbReference type="Gene3D" id="1.10.260.40">
    <property type="entry name" value="lambda repressor-like DNA-binding domains"/>
    <property type="match status" value="1"/>
</dbReference>
<dbReference type="GO" id="GO:0003677">
    <property type="term" value="F:DNA binding"/>
    <property type="evidence" value="ECO:0007669"/>
    <property type="project" value="InterPro"/>
</dbReference>
<dbReference type="OrthoDB" id="2493978at2759"/>
<comment type="caution">
    <text evidence="2">The sequence shown here is derived from an EMBL/GenBank/DDBJ whole genome shotgun (WGS) entry which is preliminary data.</text>
</comment>
<sequence>MTTGHTQAVKSRGEDVKNFLTRQRARIDPQIYGFSRQNRRVSGLRREEVAQLAAVSVSWYTWLEQGRDISISPAALQRIGKVLQLSVTEQEYLEALVFGNAHSQPFSHELPPEVRAMVDALDPHPAFVRRANMDIVYWNPAAQSLIVDWAALPPADRNSLKLMFISEAYQQRIHGWEEAARHTLSAFRAGYAASNQAQEFEVVIEDLLARSAGFRTLWNDHDVGKIGAGNKTLIDRGVRGSGARRRGDYRPRCAIRRARSTRRLEKPHSLSYQARIFTRLPPITSVDKPSMIDERASP</sequence>
<dbReference type="Proteomes" id="UP000187203">
    <property type="component" value="Unassembled WGS sequence"/>
</dbReference>
<reference evidence="3" key="1">
    <citation type="submission" date="2013-09" db="EMBL/GenBank/DDBJ databases">
        <title>Corchorus olitorius genome sequencing.</title>
        <authorList>
            <person name="Alam M."/>
            <person name="Haque M.S."/>
            <person name="Islam M.S."/>
            <person name="Emdad E.M."/>
            <person name="Islam M.M."/>
            <person name="Ahmed B."/>
            <person name="Halim A."/>
            <person name="Hossen Q.M.M."/>
            <person name="Hossain M.Z."/>
            <person name="Ahmed R."/>
            <person name="Khan M.M."/>
            <person name="Islam R."/>
            <person name="Rashid M.M."/>
            <person name="Khan S.A."/>
            <person name="Rahman M.S."/>
            <person name="Alam M."/>
            <person name="Yahiya A.S."/>
            <person name="Khan M.S."/>
            <person name="Azam M.S."/>
            <person name="Haque T."/>
            <person name="Lashkar M.Z.H."/>
            <person name="Akhand A.I."/>
            <person name="Morshed G."/>
            <person name="Roy S."/>
            <person name="Uddin K.S."/>
            <person name="Rabeya T."/>
            <person name="Hossain A.S."/>
            <person name="Chowdhury A."/>
            <person name="Snigdha A.R."/>
            <person name="Mortoza M.S."/>
            <person name="Matin S.A."/>
            <person name="Hoque S.M.E."/>
            <person name="Islam M.K."/>
            <person name="Roy D.K."/>
            <person name="Haider R."/>
            <person name="Moosa M.M."/>
            <person name="Elias S.M."/>
            <person name="Hasan A.M."/>
            <person name="Jahan S."/>
            <person name="Shafiuddin M."/>
            <person name="Mahmood N."/>
            <person name="Shommy N.S."/>
        </authorList>
    </citation>
    <scope>NUCLEOTIDE SEQUENCE [LARGE SCALE GENOMIC DNA]</scope>
    <source>
        <strain evidence="3">cv. O-4</strain>
    </source>
</reference>
<name>A0A1R3L2Y0_9ROSI</name>
<gene>
    <name evidence="2" type="ORF">COLO4_01135</name>
</gene>
<organism evidence="2 3">
    <name type="scientific">Corchorus olitorius</name>
    <dbReference type="NCBI Taxonomy" id="93759"/>
    <lineage>
        <taxon>Eukaryota</taxon>
        <taxon>Viridiplantae</taxon>
        <taxon>Streptophyta</taxon>
        <taxon>Embryophyta</taxon>
        <taxon>Tracheophyta</taxon>
        <taxon>Spermatophyta</taxon>
        <taxon>Magnoliopsida</taxon>
        <taxon>eudicotyledons</taxon>
        <taxon>Gunneridae</taxon>
        <taxon>Pentapetalae</taxon>
        <taxon>rosids</taxon>
        <taxon>malvids</taxon>
        <taxon>Malvales</taxon>
        <taxon>Malvaceae</taxon>
        <taxon>Grewioideae</taxon>
        <taxon>Apeibeae</taxon>
        <taxon>Corchorus</taxon>
    </lineage>
</organism>
<dbReference type="CDD" id="cd00093">
    <property type="entry name" value="HTH_XRE"/>
    <property type="match status" value="1"/>
</dbReference>
<dbReference type="SMART" id="SM00530">
    <property type="entry name" value="HTH_XRE"/>
    <property type="match status" value="1"/>
</dbReference>
<dbReference type="AlphaFoldDB" id="A0A1R3L2Y0"/>
<feature type="domain" description="HTH cro/C1-type" evidence="1">
    <location>
        <begin position="19"/>
        <end position="90"/>
    </location>
</feature>
<dbReference type="Pfam" id="PF17765">
    <property type="entry name" value="MLTR_LBD"/>
    <property type="match status" value="1"/>
</dbReference>
<evidence type="ECO:0000313" key="2">
    <source>
        <dbReference type="EMBL" id="OMP13695.1"/>
    </source>
</evidence>
<dbReference type="PANTHER" id="PTHR35010">
    <property type="entry name" value="BLL4672 PROTEIN-RELATED"/>
    <property type="match status" value="1"/>
</dbReference>
<dbReference type="InterPro" id="IPR010982">
    <property type="entry name" value="Lambda_DNA-bd_dom_sf"/>
</dbReference>
<evidence type="ECO:0000259" key="1">
    <source>
        <dbReference type="SMART" id="SM00530"/>
    </source>
</evidence>
<keyword evidence="3" id="KW-1185">Reference proteome</keyword>
<dbReference type="EMBL" id="AWUE01003533">
    <property type="protein sequence ID" value="OMP13695.1"/>
    <property type="molecule type" value="Genomic_DNA"/>
</dbReference>
<dbReference type="InterPro" id="IPR041413">
    <property type="entry name" value="MLTR_LBD"/>
</dbReference>
<dbReference type="Gene3D" id="3.30.450.180">
    <property type="match status" value="1"/>
</dbReference>
<dbReference type="Pfam" id="PF13560">
    <property type="entry name" value="HTH_31"/>
    <property type="match status" value="1"/>
</dbReference>